<evidence type="ECO:0000313" key="1">
    <source>
        <dbReference type="EMBL" id="MCO1658017.1"/>
    </source>
</evidence>
<proteinExistence type="predicted"/>
<organism evidence="1 2">
    <name type="scientific">Pseudonocardia humida</name>
    <dbReference type="NCBI Taxonomy" id="2800819"/>
    <lineage>
        <taxon>Bacteria</taxon>
        <taxon>Bacillati</taxon>
        <taxon>Actinomycetota</taxon>
        <taxon>Actinomycetes</taxon>
        <taxon>Pseudonocardiales</taxon>
        <taxon>Pseudonocardiaceae</taxon>
        <taxon>Pseudonocardia</taxon>
    </lineage>
</organism>
<comment type="caution">
    <text evidence="1">The sequence shown here is derived from an EMBL/GenBank/DDBJ whole genome shotgun (WGS) entry which is preliminary data.</text>
</comment>
<sequence length="77" mass="7283">MLFVLLTLAAFAVGFYVLRTVVLATPDTPGPAVPAGAAGTVAVRGSAGPSPSGPVGAFAVNGSSVVVDAAASVGSAR</sequence>
<dbReference type="EMBL" id="JAGSOV010000049">
    <property type="protein sequence ID" value="MCO1658017.1"/>
    <property type="molecule type" value="Genomic_DNA"/>
</dbReference>
<accession>A0ABT1A4T3</accession>
<name>A0ABT1A4T3_9PSEU</name>
<protein>
    <submittedName>
        <fullName evidence="1">Uncharacterized protein</fullName>
    </submittedName>
</protein>
<evidence type="ECO:0000313" key="2">
    <source>
        <dbReference type="Proteomes" id="UP001165283"/>
    </source>
</evidence>
<gene>
    <name evidence="1" type="ORF">KDL28_23425</name>
</gene>
<keyword evidence="2" id="KW-1185">Reference proteome</keyword>
<dbReference type="Proteomes" id="UP001165283">
    <property type="component" value="Unassembled WGS sequence"/>
</dbReference>
<reference evidence="1" key="1">
    <citation type="submission" date="2021-04" db="EMBL/GenBank/DDBJ databases">
        <title>Pseudonocardia sp. nov., isolated from sandy soil of mangrove forest.</title>
        <authorList>
            <person name="Zan Z."/>
            <person name="Huang R."/>
            <person name="Liu W."/>
        </authorList>
    </citation>
    <scope>NUCLEOTIDE SEQUENCE</scope>
    <source>
        <strain evidence="1">S2-4</strain>
    </source>
</reference>